<organism evidence="1 2">
    <name type="scientific">Trichonephila clavata</name>
    <name type="common">Joro spider</name>
    <name type="synonym">Nephila clavata</name>
    <dbReference type="NCBI Taxonomy" id="2740835"/>
    <lineage>
        <taxon>Eukaryota</taxon>
        <taxon>Metazoa</taxon>
        <taxon>Ecdysozoa</taxon>
        <taxon>Arthropoda</taxon>
        <taxon>Chelicerata</taxon>
        <taxon>Arachnida</taxon>
        <taxon>Araneae</taxon>
        <taxon>Araneomorphae</taxon>
        <taxon>Entelegynae</taxon>
        <taxon>Araneoidea</taxon>
        <taxon>Nephilidae</taxon>
        <taxon>Trichonephila</taxon>
    </lineage>
</organism>
<gene>
    <name evidence="1" type="ORF">TNCT_616271</name>
</gene>
<protein>
    <submittedName>
        <fullName evidence="1">Uncharacterized protein</fullName>
    </submittedName>
</protein>
<dbReference type="EMBL" id="BMAO01010854">
    <property type="protein sequence ID" value="GFQ69924.1"/>
    <property type="molecule type" value="Genomic_DNA"/>
</dbReference>
<evidence type="ECO:0000313" key="1">
    <source>
        <dbReference type="EMBL" id="GFQ69924.1"/>
    </source>
</evidence>
<proteinExistence type="predicted"/>
<keyword evidence="2" id="KW-1185">Reference proteome</keyword>
<comment type="caution">
    <text evidence="1">The sequence shown here is derived from an EMBL/GenBank/DDBJ whole genome shotgun (WGS) entry which is preliminary data.</text>
</comment>
<accession>A0A8X6GMC2</accession>
<sequence>MVQGLGCNRPDFVTKTENPKRCFWGLLRKWCFRNESFPVHSATTTTTCDYIYVLADEVNVLLSAFQKQPRGSGTKDSKIGIGLTVLG</sequence>
<evidence type="ECO:0000313" key="2">
    <source>
        <dbReference type="Proteomes" id="UP000887116"/>
    </source>
</evidence>
<dbReference type="AlphaFoldDB" id="A0A8X6GMC2"/>
<reference evidence="1" key="1">
    <citation type="submission" date="2020-07" db="EMBL/GenBank/DDBJ databases">
        <title>Multicomponent nature underlies the extraordinary mechanical properties of spider dragline silk.</title>
        <authorList>
            <person name="Kono N."/>
            <person name="Nakamura H."/>
            <person name="Mori M."/>
            <person name="Yoshida Y."/>
            <person name="Ohtoshi R."/>
            <person name="Malay A.D."/>
            <person name="Moran D.A.P."/>
            <person name="Tomita M."/>
            <person name="Numata K."/>
            <person name="Arakawa K."/>
        </authorList>
    </citation>
    <scope>NUCLEOTIDE SEQUENCE</scope>
</reference>
<name>A0A8X6GMC2_TRICU</name>
<dbReference type="Proteomes" id="UP000887116">
    <property type="component" value="Unassembled WGS sequence"/>
</dbReference>